<dbReference type="KEGG" id="cpro:CPRO_06940"/>
<proteinExistence type="predicted"/>
<dbReference type="EMBL" id="FQUA01000002">
    <property type="protein sequence ID" value="SHE45580.1"/>
    <property type="molecule type" value="Genomic_DNA"/>
</dbReference>
<gene>
    <name evidence="2" type="ORF">CPRO_06940</name>
    <name evidence="3" type="ORF">SAMN02745151_00783</name>
</gene>
<dbReference type="AlphaFoldDB" id="A0A0X8V8X9"/>
<keyword evidence="1" id="KW-0472">Membrane</keyword>
<feature type="transmembrane region" description="Helical" evidence="1">
    <location>
        <begin position="44"/>
        <end position="68"/>
    </location>
</feature>
<feature type="transmembrane region" description="Helical" evidence="1">
    <location>
        <begin position="6"/>
        <end position="32"/>
    </location>
</feature>
<evidence type="ECO:0008006" key="6">
    <source>
        <dbReference type="Google" id="ProtNLM"/>
    </source>
</evidence>
<sequence>MRMNVVMLLGIFVLFFLFGGMILAGFAIWALATKKDTLPQWAKVVLWLFVALAAVLLVAVIFGIIAFFGNVVMH</sequence>
<reference evidence="3" key="4">
    <citation type="submission" date="2016-11" db="EMBL/GenBank/DDBJ databases">
        <authorList>
            <person name="Varghese N."/>
            <person name="Submissions S."/>
        </authorList>
    </citation>
    <scope>NUCLEOTIDE SEQUENCE</scope>
    <source>
        <strain evidence="3">DSM 1682</strain>
    </source>
</reference>
<protein>
    <recommendedName>
        <fullName evidence="6">Cardiolipin synthase N-terminal domain-containing protein</fullName>
    </recommendedName>
</protein>
<dbReference type="Proteomes" id="UP000068026">
    <property type="component" value="Chromosome"/>
</dbReference>
<keyword evidence="4" id="KW-1185">Reference proteome</keyword>
<evidence type="ECO:0000313" key="2">
    <source>
        <dbReference type="EMBL" id="AMJ40296.1"/>
    </source>
</evidence>
<name>A0A0X8V8X9_ANAPI</name>
<evidence type="ECO:0000313" key="3">
    <source>
        <dbReference type="EMBL" id="SHE45580.1"/>
    </source>
</evidence>
<reference evidence="5" key="3">
    <citation type="submission" date="2016-11" db="EMBL/GenBank/DDBJ databases">
        <authorList>
            <person name="Jaros S."/>
            <person name="Januszkiewicz K."/>
            <person name="Wedrychowicz H."/>
        </authorList>
    </citation>
    <scope>NUCLEOTIDE SEQUENCE [LARGE SCALE GENOMIC DNA]</scope>
    <source>
        <strain evidence="5">DSM 1682</strain>
    </source>
</reference>
<keyword evidence="1" id="KW-1133">Transmembrane helix</keyword>
<reference evidence="2 4" key="1">
    <citation type="journal article" date="2016" name="Genome Announc.">
        <title>Complete Genome Sequence of the Amino Acid-Fermenting Clostridium propionicum X2 (DSM 1682).</title>
        <authorList>
            <person name="Poehlein A."/>
            <person name="Schlien K."/>
            <person name="Chowdhury N.P."/>
            <person name="Gottschalk G."/>
            <person name="Buckel W."/>
            <person name="Daniel R."/>
        </authorList>
    </citation>
    <scope>NUCLEOTIDE SEQUENCE [LARGE SCALE GENOMIC DNA]</scope>
    <source>
        <strain evidence="2 4">X2</strain>
    </source>
</reference>
<organism evidence="3 5">
    <name type="scientific">Anaerotignum propionicum DSM 1682</name>
    <dbReference type="NCBI Taxonomy" id="991789"/>
    <lineage>
        <taxon>Bacteria</taxon>
        <taxon>Bacillati</taxon>
        <taxon>Bacillota</taxon>
        <taxon>Clostridia</taxon>
        <taxon>Lachnospirales</taxon>
        <taxon>Anaerotignaceae</taxon>
        <taxon>Anaerotignum</taxon>
    </lineage>
</organism>
<accession>A0A0X8V8X9</accession>
<evidence type="ECO:0000256" key="1">
    <source>
        <dbReference type="SAM" id="Phobius"/>
    </source>
</evidence>
<dbReference type="Proteomes" id="UP000184204">
    <property type="component" value="Unassembled WGS sequence"/>
</dbReference>
<dbReference type="EMBL" id="CP014223">
    <property type="protein sequence ID" value="AMJ40296.1"/>
    <property type="molecule type" value="Genomic_DNA"/>
</dbReference>
<evidence type="ECO:0000313" key="4">
    <source>
        <dbReference type="Proteomes" id="UP000068026"/>
    </source>
</evidence>
<reference evidence="4" key="2">
    <citation type="submission" date="2016-01" db="EMBL/GenBank/DDBJ databases">
        <authorList>
            <person name="Poehlein A."/>
            <person name="Schlien K."/>
            <person name="Gottschalk G."/>
            <person name="Buckel W."/>
            <person name="Daniel R."/>
        </authorList>
    </citation>
    <scope>NUCLEOTIDE SEQUENCE [LARGE SCALE GENOMIC DNA]</scope>
    <source>
        <strain evidence="4">X2</strain>
    </source>
</reference>
<keyword evidence="1" id="KW-0812">Transmembrane</keyword>
<evidence type="ECO:0000313" key="5">
    <source>
        <dbReference type="Proteomes" id="UP000184204"/>
    </source>
</evidence>